<keyword evidence="2" id="KW-1185">Reference proteome</keyword>
<evidence type="ECO:0000313" key="2">
    <source>
        <dbReference type="Proteomes" id="UP000250222"/>
    </source>
</evidence>
<protein>
    <submittedName>
        <fullName evidence="1">Predicted phage recombinase, RecA/RadA family</fullName>
    </submittedName>
</protein>
<reference evidence="1 2" key="1">
    <citation type="submission" date="2016-10" db="EMBL/GenBank/DDBJ databases">
        <authorList>
            <person name="Cai Z."/>
        </authorList>
    </citation>
    <scope>NUCLEOTIDE SEQUENCE [LARGE SCALE GENOMIC DNA]</scope>
    <source>
        <strain evidence="1 2">CGMCC 1.10826</strain>
    </source>
</reference>
<dbReference type="Proteomes" id="UP000250222">
    <property type="component" value="Unassembled WGS sequence"/>
</dbReference>
<proteinExistence type="predicted"/>
<evidence type="ECO:0000313" key="1">
    <source>
        <dbReference type="EMBL" id="SSA40392.1"/>
    </source>
</evidence>
<sequence>MAKNVAFHEGLKVSLPVPNNTESGAPVKVGSLIGVTVTKEGQGGNPEGYASVWRHGAYDLPVTGAIASVGTPVYITSGNALTATATDNTLFGYALETKGSGAGVIRVALAQV</sequence>
<dbReference type="OrthoDB" id="3831028at2"/>
<name>A0A2Y9BX86_9MICO</name>
<dbReference type="InterPro" id="IPR011231">
    <property type="entry name" value="Phage_VT1-Sakai_H0018"/>
</dbReference>
<dbReference type="EMBL" id="UETB01000004">
    <property type="protein sequence ID" value="SSA40392.1"/>
    <property type="molecule type" value="Genomic_DNA"/>
</dbReference>
<dbReference type="AlphaFoldDB" id="A0A2Y9BX86"/>
<dbReference type="RefSeq" id="WP_110852034.1">
    <property type="nucleotide sequence ID" value="NZ_QKLZ01000004.1"/>
</dbReference>
<accession>A0A2Y9BX86</accession>
<organism evidence="1 2">
    <name type="scientific">Georgenia satyanarayanai</name>
    <dbReference type="NCBI Taxonomy" id="860221"/>
    <lineage>
        <taxon>Bacteria</taxon>
        <taxon>Bacillati</taxon>
        <taxon>Actinomycetota</taxon>
        <taxon>Actinomycetes</taxon>
        <taxon>Micrococcales</taxon>
        <taxon>Bogoriellaceae</taxon>
        <taxon>Georgenia</taxon>
    </lineage>
</organism>
<dbReference type="Pfam" id="PF09956">
    <property type="entry name" value="Phage_cement_2"/>
    <property type="match status" value="1"/>
</dbReference>
<gene>
    <name evidence="1" type="ORF">SAMN05216184_104107</name>
</gene>